<dbReference type="EMBL" id="CP162551">
    <property type="protein sequence ID" value="XDI37802.1"/>
    <property type="molecule type" value="Genomic_DNA"/>
</dbReference>
<feature type="transmembrane region" description="Helical" evidence="1">
    <location>
        <begin position="151"/>
        <end position="169"/>
    </location>
</feature>
<organism evidence="2">
    <name type="scientific">Alkalihalophilus sp. As8PL</name>
    <dbReference type="NCBI Taxonomy" id="3237103"/>
    <lineage>
        <taxon>Bacteria</taxon>
        <taxon>Bacillati</taxon>
        <taxon>Bacillota</taxon>
        <taxon>Bacilli</taxon>
        <taxon>Bacillales</taxon>
        <taxon>Bacillaceae</taxon>
        <taxon>Alkalihalophilus</taxon>
    </lineage>
</organism>
<feature type="transmembrane region" description="Helical" evidence="1">
    <location>
        <begin position="181"/>
        <end position="203"/>
    </location>
</feature>
<dbReference type="Pfam" id="PF07556">
    <property type="entry name" value="DUF1538"/>
    <property type="match status" value="1"/>
</dbReference>
<proteinExistence type="predicted"/>
<feature type="transmembrane region" description="Helical" evidence="1">
    <location>
        <begin position="45"/>
        <end position="64"/>
    </location>
</feature>
<keyword evidence="1" id="KW-0472">Membrane</keyword>
<feature type="transmembrane region" description="Helical" evidence="1">
    <location>
        <begin position="215"/>
        <end position="235"/>
    </location>
</feature>
<sequence>MNINIFEGFGHVLYEVAFALIPLLIFFLFFQIFILKLPMKKLMDIFRGMFLTFWGLAFFLQGVHIGFLPAGEMMGTILGQKEHLWVLIPIGFLLGFVATFAEPAVRILNHEVEKVSGGYIPRKVMLYTLSIGVAISIALSMLRIIVGIPLWYFIIPGYLLALIMIKFSTRTFTAIAFDSGGVATGPMTVTFIVAMSVGIATVLEGRDPLLDGFGMIALVALSPILSVLTLGLLYGRKEKGNERTFESES</sequence>
<keyword evidence="1" id="KW-0812">Transmembrane</keyword>
<dbReference type="InterPro" id="IPR011435">
    <property type="entry name" value="UmpAB"/>
</dbReference>
<protein>
    <submittedName>
        <fullName evidence="2">DUF1538 domain-containing protein</fullName>
    </submittedName>
</protein>
<feature type="transmembrane region" description="Helical" evidence="1">
    <location>
        <begin position="126"/>
        <end position="145"/>
    </location>
</feature>
<evidence type="ECO:0000313" key="2">
    <source>
        <dbReference type="EMBL" id="XDI37802.1"/>
    </source>
</evidence>
<feature type="transmembrane region" description="Helical" evidence="1">
    <location>
        <begin position="12"/>
        <end position="33"/>
    </location>
</feature>
<evidence type="ECO:0000256" key="1">
    <source>
        <dbReference type="SAM" id="Phobius"/>
    </source>
</evidence>
<feature type="transmembrane region" description="Helical" evidence="1">
    <location>
        <begin position="84"/>
        <end position="105"/>
    </location>
</feature>
<accession>A0AB39BVG8</accession>
<reference evidence="2" key="1">
    <citation type="submission" date="2024-07" db="EMBL/GenBank/DDBJ databases">
        <title>Identification and characteristics of an arsenic-resistant bacterial isolate, which belongs to a novel species.</title>
        <authorList>
            <person name="Juszczyk A."/>
            <person name="Kowalczyk A."/>
            <person name="Was K."/>
            <person name="Kosowicz W."/>
            <person name="Budzyn A."/>
            <person name="Latowski D."/>
        </authorList>
    </citation>
    <scope>NUCLEOTIDE SEQUENCE</scope>
    <source>
        <strain evidence="2">As8PL</strain>
    </source>
</reference>
<name>A0AB39BVG8_9BACI</name>
<keyword evidence="1" id="KW-1133">Transmembrane helix</keyword>
<dbReference type="AlphaFoldDB" id="A0AB39BVG8"/>
<dbReference type="RefSeq" id="WP_368505130.1">
    <property type="nucleotide sequence ID" value="NZ_CP162551.1"/>
</dbReference>
<gene>
    <name evidence="2" type="ORF">AB3N04_05640</name>
</gene>